<dbReference type="EMBL" id="QXZZ01000036">
    <property type="protein sequence ID" value="RJY49961.1"/>
    <property type="molecule type" value="Genomic_DNA"/>
</dbReference>
<sequence>MSGTPNKHTIKNWLKVIIPLVFVVIVAVLAYKFSTHEAPVEPTYTPKAPIHVEHERKQTTTFEYLPKTVDPITGVREDTDVQFTTKQEPIVVNVNGKRHEIATDNVKEEHKLDNGKLVVTEVHEAVLDLTVPEQPRFKKGIYVETDFNNDKAITAGARLSYQTPKFDVDLKADLYSQKEHMKRTTLTATGWF</sequence>
<protein>
    <submittedName>
        <fullName evidence="2">Uncharacterized protein</fullName>
    </submittedName>
</protein>
<dbReference type="RefSeq" id="WP_119982858.1">
    <property type="nucleotide sequence ID" value="NZ_QXZZ01000036.1"/>
</dbReference>
<keyword evidence="1" id="KW-1133">Transmembrane helix</keyword>
<feature type="transmembrane region" description="Helical" evidence="1">
    <location>
        <begin position="12"/>
        <end position="31"/>
    </location>
</feature>
<keyword evidence="1" id="KW-0472">Membrane</keyword>
<evidence type="ECO:0000256" key="1">
    <source>
        <dbReference type="SAM" id="Phobius"/>
    </source>
</evidence>
<organism evidence="2 3">
    <name type="scientific">Veillonella atypica</name>
    <dbReference type="NCBI Taxonomy" id="39777"/>
    <lineage>
        <taxon>Bacteria</taxon>
        <taxon>Bacillati</taxon>
        <taxon>Bacillota</taxon>
        <taxon>Negativicutes</taxon>
        <taxon>Veillonellales</taxon>
        <taxon>Veillonellaceae</taxon>
        <taxon>Veillonella</taxon>
    </lineage>
</organism>
<reference evidence="2 3" key="1">
    <citation type="submission" date="2018-09" db="EMBL/GenBank/DDBJ databases">
        <title>Genome sequence of Veillonella atypica isolated from periodontal Korean patients.</title>
        <authorList>
            <person name="Lee J.-H."/>
            <person name="Moon J.-H."/>
            <person name="Shin S.-Y."/>
        </authorList>
    </citation>
    <scope>NUCLEOTIDE SEQUENCE [LARGE SCALE GENOMIC DNA]</scope>
    <source>
        <strain evidence="2 3">KHUD_V1</strain>
    </source>
</reference>
<keyword evidence="1" id="KW-0812">Transmembrane</keyword>
<proteinExistence type="predicted"/>
<gene>
    <name evidence="2" type="ORF">D2965_08325</name>
</gene>
<dbReference type="AlphaFoldDB" id="A0A3A6WHY7"/>
<evidence type="ECO:0000313" key="3">
    <source>
        <dbReference type="Proteomes" id="UP000277803"/>
    </source>
</evidence>
<evidence type="ECO:0000313" key="2">
    <source>
        <dbReference type="EMBL" id="RJY49961.1"/>
    </source>
</evidence>
<name>A0A3A6WHY7_9FIRM</name>
<dbReference type="Proteomes" id="UP000277803">
    <property type="component" value="Unassembled WGS sequence"/>
</dbReference>
<accession>A0A3A6WHY7</accession>
<comment type="caution">
    <text evidence="2">The sequence shown here is derived from an EMBL/GenBank/DDBJ whole genome shotgun (WGS) entry which is preliminary data.</text>
</comment>